<evidence type="ECO:0000313" key="10">
    <source>
        <dbReference type="EMBL" id="UVW35018.1"/>
    </source>
</evidence>
<dbReference type="NCBIfam" id="NF004356">
    <property type="entry name" value="PRK05732.1"/>
    <property type="match status" value="1"/>
</dbReference>
<dbReference type="InterPro" id="IPR011295">
    <property type="entry name" value="UbiH"/>
</dbReference>
<evidence type="ECO:0000256" key="8">
    <source>
        <dbReference type="SAM" id="Phobius"/>
    </source>
</evidence>
<evidence type="ECO:0000256" key="3">
    <source>
        <dbReference type="ARBA" id="ARBA00005349"/>
    </source>
</evidence>
<keyword evidence="8" id="KW-0812">Transmembrane</keyword>
<protein>
    <submittedName>
        <fullName evidence="10">2-octaprenyl-6-methoxyphenyl hydroxylase</fullName>
        <ecNumber evidence="10">1.14.13.-</ecNumber>
    </submittedName>
</protein>
<dbReference type="PANTHER" id="PTHR43876">
    <property type="entry name" value="UBIQUINONE BIOSYNTHESIS MONOOXYGENASE COQ6, MITOCHONDRIAL"/>
    <property type="match status" value="1"/>
</dbReference>
<evidence type="ECO:0000259" key="9">
    <source>
        <dbReference type="Pfam" id="PF01494"/>
    </source>
</evidence>
<dbReference type="Gene3D" id="3.50.50.60">
    <property type="entry name" value="FAD/NAD(P)-binding domain"/>
    <property type="match status" value="2"/>
</dbReference>
<dbReference type="InterPro" id="IPR036188">
    <property type="entry name" value="FAD/NAD-bd_sf"/>
</dbReference>
<keyword evidence="6 10" id="KW-0560">Oxidoreductase</keyword>
<sequence length="422" mass="45649">MSQKAVTGIDKNTGVKHYDLVIVGGGMVGISLALLLAQQQSDWTVLLLEAQAYDHSDKHNSHPSFDSRSTALSWSSRKIFQGAGLWSELEPHASAIKKIHVSDRGHMGLTRISADEAGVEALGYVIENRWIGAVLLDRLAASTVEMMAPERVAKIVPLKSAVRIHLENSDEPIQASLLVIADGANSQTAQKLGIYSDKQPYGQQGIIANIALQDAHDGVAYERFTDQGPMAMLPLPDFDGSPRCALVWTQPPERSAELMAATDKDFLKALQESFGYRMGMVKKVGERVAYPLALTTASEQVRRNIVVLGNAAHSLHPVAGQGFNLSLRDVATLADVLGKAKSTGTDFSSLETLEGYQQKQLADQQNTLMFSDNLPKLFAQPSSVVALGRNSGLVMMDLLPSLRSRFAKFGMGMANKEAGHGQ</sequence>
<accession>A0ABY5TME1</accession>
<dbReference type="InterPro" id="IPR010971">
    <property type="entry name" value="UbiH/COQ6"/>
</dbReference>
<dbReference type="InterPro" id="IPR051205">
    <property type="entry name" value="UbiH/COQ6_monooxygenase"/>
</dbReference>
<dbReference type="EMBL" id="CP103416">
    <property type="protein sequence ID" value="UVW35018.1"/>
    <property type="molecule type" value="Genomic_DNA"/>
</dbReference>
<evidence type="ECO:0000256" key="1">
    <source>
        <dbReference type="ARBA" id="ARBA00001974"/>
    </source>
</evidence>
<evidence type="ECO:0000256" key="7">
    <source>
        <dbReference type="ARBA" id="ARBA00023033"/>
    </source>
</evidence>
<evidence type="ECO:0000256" key="4">
    <source>
        <dbReference type="ARBA" id="ARBA00022630"/>
    </source>
</evidence>
<dbReference type="EC" id="1.14.13.-" evidence="10"/>
<dbReference type="Proteomes" id="UP001059934">
    <property type="component" value="Chromosome"/>
</dbReference>
<comment type="similarity">
    <text evidence="3">Belongs to the UbiH/COQ6 family.</text>
</comment>
<keyword evidence="11" id="KW-1185">Reference proteome</keyword>
<evidence type="ECO:0000256" key="2">
    <source>
        <dbReference type="ARBA" id="ARBA00004749"/>
    </source>
</evidence>
<dbReference type="NCBIfam" id="TIGR01984">
    <property type="entry name" value="UbiH"/>
    <property type="match status" value="1"/>
</dbReference>
<comment type="pathway">
    <text evidence="2">Cofactor biosynthesis; ubiquinone biosynthesis.</text>
</comment>
<reference evidence="10" key="1">
    <citation type="submission" date="2022-08" db="EMBL/GenBank/DDBJ databases">
        <title>Catabolic pathway analysis in culturable SAR92 clade bacteria reveals their overlooked roles in DMSP degradation in coastal seas.</title>
        <authorList>
            <person name="He X."/>
            <person name="Zhang X."/>
            <person name="Zhang Y."/>
        </authorList>
    </citation>
    <scope>NUCLEOTIDE SEQUENCE</scope>
    <source>
        <strain evidence="10">H455</strain>
    </source>
</reference>
<evidence type="ECO:0000313" key="11">
    <source>
        <dbReference type="Proteomes" id="UP001059934"/>
    </source>
</evidence>
<keyword evidence="5" id="KW-0274">FAD</keyword>
<proteinExistence type="inferred from homology"/>
<gene>
    <name evidence="10" type="primary">ubiH</name>
    <name evidence="10" type="synonym">visB</name>
    <name evidence="10" type="ORF">NYF23_00070</name>
</gene>
<keyword evidence="4" id="KW-0285">Flavoprotein</keyword>
<keyword evidence="7" id="KW-0503">Monooxygenase</keyword>
<keyword evidence="8" id="KW-0472">Membrane</keyword>
<evidence type="ECO:0000256" key="5">
    <source>
        <dbReference type="ARBA" id="ARBA00022827"/>
    </source>
</evidence>
<feature type="transmembrane region" description="Helical" evidence="8">
    <location>
        <begin position="20"/>
        <end position="37"/>
    </location>
</feature>
<evidence type="ECO:0000256" key="6">
    <source>
        <dbReference type="ARBA" id="ARBA00023002"/>
    </source>
</evidence>
<dbReference type="PANTHER" id="PTHR43876:SF8">
    <property type="entry name" value="2-OCTAPRENYL-6-METHOXYPHENOL HYDROXYLASE"/>
    <property type="match status" value="1"/>
</dbReference>
<organism evidence="10 11">
    <name type="scientific">SAR92 clade bacterium H455</name>
    <dbReference type="NCBI Taxonomy" id="2974818"/>
    <lineage>
        <taxon>Bacteria</taxon>
        <taxon>Pseudomonadati</taxon>
        <taxon>Pseudomonadota</taxon>
        <taxon>Gammaproteobacteria</taxon>
        <taxon>Cellvibrionales</taxon>
        <taxon>Porticoccaceae</taxon>
        <taxon>SAR92 clade</taxon>
    </lineage>
</organism>
<dbReference type="GO" id="GO:0016491">
    <property type="term" value="F:oxidoreductase activity"/>
    <property type="evidence" value="ECO:0007669"/>
    <property type="project" value="UniProtKB-KW"/>
</dbReference>
<keyword evidence="8" id="KW-1133">Transmembrane helix</keyword>
<dbReference type="Pfam" id="PF01494">
    <property type="entry name" value="FAD_binding_3"/>
    <property type="match status" value="1"/>
</dbReference>
<dbReference type="InterPro" id="IPR002938">
    <property type="entry name" value="FAD-bd"/>
</dbReference>
<dbReference type="NCBIfam" id="TIGR01988">
    <property type="entry name" value="Ubi-OHases"/>
    <property type="match status" value="1"/>
</dbReference>
<comment type="cofactor">
    <cofactor evidence="1">
        <name>FAD</name>
        <dbReference type="ChEBI" id="CHEBI:57692"/>
    </cofactor>
</comment>
<name>A0ABY5TME1_9GAMM</name>
<dbReference type="PRINTS" id="PR00420">
    <property type="entry name" value="RNGMNOXGNASE"/>
</dbReference>
<dbReference type="SUPFAM" id="SSF51905">
    <property type="entry name" value="FAD/NAD(P)-binding domain"/>
    <property type="match status" value="1"/>
</dbReference>
<feature type="domain" description="FAD-binding" evidence="9">
    <location>
        <begin position="19"/>
        <end position="342"/>
    </location>
</feature>